<reference evidence="2" key="1">
    <citation type="submission" date="2019-07" db="EMBL/GenBank/DDBJ databases">
        <title>Mesorhizobum intechiensis sp. nov. isolated from nodules of Lotus tenuis growing in lowlands of the Flooding Pampa, Argentina.</title>
        <authorList>
            <person name="Estrella M.J."/>
            <person name="Torres Tejerizo G.A."/>
            <person name="Cumpa Velazquez L.M."/>
            <person name="Fontana F."/>
            <person name="Hansen L."/>
            <person name="Pistorio M."/>
            <person name="Sannazzaro A.I."/>
        </authorList>
    </citation>
    <scope>NUCLEOTIDE SEQUENCE</scope>
    <source>
        <strain evidence="2">BD68</strain>
    </source>
</reference>
<dbReference type="EMBL" id="PNOT02000044">
    <property type="protein sequence ID" value="TSE13459.1"/>
    <property type="molecule type" value="Genomic_DNA"/>
</dbReference>
<sequence>MALTPSLSGFCYRRLMESVFDDLIGAVKVPRKRRRLAFAIVTFAVLTIVAGAGFAWKSSDRAEPKLPTIDIGQILHPGVV</sequence>
<dbReference type="AlphaFoldDB" id="A0A8T9AVH6"/>
<evidence type="ECO:0000313" key="2">
    <source>
        <dbReference type="EMBL" id="TSE13459.1"/>
    </source>
</evidence>
<keyword evidence="3" id="KW-1185">Reference proteome</keyword>
<keyword evidence="1" id="KW-0472">Membrane</keyword>
<protein>
    <submittedName>
        <fullName evidence="2">Uncharacterized protein</fullName>
    </submittedName>
</protein>
<keyword evidence="1" id="KW-0812">Transmembrane</keyword>
<evidence type="ECO:0000313" key="3">
    <source>
        <dbReference type="Proteomes" id="UP000235507"/>
    </source>
</evidence>
<dbReference type="RefSeq" id="WP_167514477.1">
    <property type="nucleotide sequence ID" value="NZ_PNOT02000044.1"/>
</dbReference>
<gene>
    <name evidence="2" type="ORF">C1D09_003865</name>
</gene>
<evidence type="ECO:0000256" key="1">
    <source>
        <dbReference type="SAM" id="Phobius"/>
    </source>
</evidence>
<keyword evidence="1" id="KW-1133">Transmembrane helix</keyword>
<dbReference type="Proteomes" id="UP000235507">
    <property type="component" value="Unassembled WGS sequence"/>
</dbReference>
<accession>A0A8T9AVH6</accession>
<feature type="transmembrane region" description="Helical" evidence="1">
    <location>
        <begin position="36"/>
        <end position="56"/>
    </location>
</feature>
<organism evidence="2 3">
    <name type="scientific">Mesorhizobium intechi</name>
    <dbReference type="NCBI Taxonomy" id="537601"/>
    <lineage>
        <taxon>Bacteria</taxon>
        <taxon>Pseudomonadati</taxon>
        <taxon>Pseudomonadota</taxon>
        <taxon>Alphaproteobacteria</taxon>
        <taxon>Hyphomicrobiales</taxon>
        <taxon>Phyllobacteriaceae</taxon>
        <taxon>Mesorhizobium</taxon>
    </lineage>
</organism>
<proteinExistence type="predicted"/>
<name>A0A8T9AVH6_9HYPH</name>
<comment type="caution">
    <text evidence="2">The sequence shown here is derived from an EMBL/GenBank/DDBJ whole genome shotgun (WGS) entry which is preliminary data.</text>
</comment>